<reference evidence="6 7" key="1">
    <citation type="submission" date="2019-10" db="EMBL/GenBank/DDBJ databases">
        <authorList>
            <person name="Nie G."/>
            <person name="Ming H."/>
            <person name="Yi B."/>
        </authorList>
    </citation>
    <scope>NUCLEOTIDE SEQUENCE [LARGE SCALE GENOMIC DNA]</scope>
    <source>
        <strain evidence="6 7">CFH 90414</strain>
    </source>
</reference>
<dbReference type="PANTHER" id="PTHR30570:SF1">
    <property type="entry name" value="PHOSPHATE-BINDING PROTEIN PSTS"/>
    <property type="match status" value="1"/>
</dbReference>
<evidence type="ECO:0000256" key="4">
    <source>
        <dbReference type="RuleBase" id="RU367119"/>
    </source>
</evidence>
<dbReference type="Proteomes" id="UP000431080">
    <property type="component" value="Unassembled WGS sequence"/>
</dbReference>
<evidence type="ECO:0000256" key="3">
    <source>
        <dbReference type="ARBA" id="ARBA00022729"/>
    </source>
</evidence>
<organism evidence="6 7">
    <name type="scientific">Agromyces agglutinans</name>
    <dbReference type="NCBI Taxonomy" id="2662258"/>
    <lineage>
        <taxon>Bacteria</taxon>
        <taxon>Bacillati</taxon>
        <taxon>Actinomycetota</taxon>
        <taxon>Actinomycetes</taxon>
        <taxon>Micrococcales</taxon>
        <taxon>Microbacteriaceae</taxon>
        <taxon>Agromyces</taxon>
    </lineage>
</organism>
<keyword evidence="4" id="KW-0592">Phosphate transport</keyword>
<gene>
    <name evidence="6" type="primary">pstS</name>
    <name evidence="6" type="ORF">GE115_03350</name>
</gene>
<evidence type="ECO:0000256" key="2">
    <source>
        <dbReference type="ARBA" id="ARBA00022448"/>
    </source>
</evidence>
<protein>
    <recommendedName>
        <fullName evidence="4">Phosphate-binding protein</fullName>
    </recommendedName>
</protein>
<feature type="signal peptide" evidence="4">
    <location>
        <begin position="1"/>
        <end position="25"/>
    </location>
</feature>
<evidence type="ECO:0000313" key="7">
    <source>
        <dbReference type="Proteomes" id="UP000431080"/>
    </source>
</evidence>
<dbReference type="GO" id="GO:0006817">
    <property type="term" value="P:phosphate ion transport"/>
    <property type="evidence" value="ECO:0007669"/>
    <property type="project" value="UniProtKB-UniRule"/>
</dbReference>
<dbReference type="NCBIfam" id="TIGR02136">
    <property type="entry name" value="ptsS_2"/>
    <property type="match status" value="1"/>
</dbReference>
<feature type="chain" id="PRO_5039748882" description="Phosphate-binding protein" evidence="4">
    <location>
        <begin position="26"/>
        <end position="317"/>
    </location>
</feature>
<dbReference type="Gene3D" id="3.40.190.10">
    <property type="entry name" value="Periplasmic binding protein-like II"/>
    <property type="match status" value="2"/>
</dbReference>
<dbReference type="InterPro" id="IPR050811">
    <property type="entry name" value="Phosphate_ABC_transporter"/>
</dbReference>
<keyword evidence="3 4" id="KW-0732">Signal</keyword>
<keyword evidence="7" id="KW-1185">Reference proteome</keyword>
<name>A0A6I2F808_9MICO</name>
<dbReference type="EMBL" id="WJIF01000002">
    <property type="protein sequence ID" value="MRG58910.1"/>
    <property type="molecule type" value="Genomic_DNA"/>
</dbReference>
<dbReference type="InterPro" id="IPR024370">
    <property type="entry name" value="PBP_domain"/>
</dbReference>
<accession>A0A6I2F808</accession>
<dbReference type="CDD" id="cd13654">
    <property type="entry name" value="PBP2_phosphate_like_2"/>
    <property type="match status" value="1"/>
</dbReference>
<dbReference type="AlphaFoldDB" id="A0A6I2F808"/>
<dbReference type="Pfam" id="PF12849">
    <property type="entry name" value="PBP_like_2"/>
    <property type="match status" value="1"/>
</dbReference>
<proteinExistence type="inferred from homology"/>
<dbReference type="GO" id="GO:0042301">
    <property type="term" value="F:phosphate ion binding"/>
    <property type="evidence" value="ECO:0007669"/>
    <property type="project" value="UniProtKB-UniRule"/>
</dbReference>
<sequence length="317" mass="32593">MKLAGLSATVAVGALLLTACGGQPAAGEGSTEGGGISGSVVADGSSTVAPLTEAAADFFRDEAPDVNVTVATSGTGGGFAKFCADETDISNASRPIKDEEIALCEDAGIEYTEIVIANDGLSVVVNPENDFAQCLTVEQLNTIWGPDAEGTVTSWNQVDSSFPDLPLALFGAGTDSGTFDYFTDAINGEEGAIRTDYSPSEDDNITVQGVSGDEGAIGFLGLSYVEENPDAMKAVEVDGGAGCVAPSAETVQDGTYTPLGRPLFIYVNNASYAEKPQVKAFVDFYVESEAEVAEAALFIGLTEEQKATAQDELATLG</sequence>
<evidence type="ECO:0000313" key="6">
    <source>
        <dbReference type="EMBL" id="MRG58910.1"/>
    </source>
</evidence>
<keyword evidence="2 4" id="KW-0813">Transport</keyword>
<feature type="domain" description="PBP" evidence="5">
    <location>
        <begin position="31"/>
        <end position="287"/>
    </location>
</feature>
<comment type="similarity">
    <text evidence="1 4">Belongs to the PstS family.</text>
</comment>
<dbReference type="InterPro" id="IPR011862">
    <property type="entry name" value="Phos-bd"/>
</dbReference>
<evidence type="ECO:0000256" key="1">
    <source>
        <dbReference type="ARBA" id="ARBA00008725"/>
    </source>
</evidence>
<dbReference type="PROSITE" id="PS51257">
    <property type="entry name" value="PROKAR_LIPOPROTEIN"/>
    <property type="match status" value="1"/>
</dbReference>
<dbReference type="SUPFAM" id="SSF53850">
    <property type="entry name" value="Periplasmic binding protein-like II"/>
    <property type="match status" value="1"/>
</dbReference>
<dbReference type="PANTHER" id="PTHR30570">
    <property type="entry name" value="PERIPLASMIC PHOSPHATE BINDING COMPONENT OF PHOSPHATE ABC TRANSPORTER"/>
    <property type="match status" value="1"/>
</dbReference>
<comment type="caution">
    <text evidence="6">The sequence shown here is derived from an EMBL/GenBank/DDBJ whole genome shotgun (WGS) entry which is preliminary data.</text>
</comment>
<comment type="function">
    <text evidence="4">Involved in the system for phosphate transport across the cytoplasmic membrane.</text>
</comment>
<evidence type="ECO:0000259" key="5">
    <source>
        <dbReference type="Pfam" id="PF12849"/>
    </source>
</evidence>